<dbReference type="PANTHER" id="PTHR34135">
    <property type="entry name" value="LYSOZYME"/>
    <property type="match status" value="1"/>
</dbReference>
<feature type="compositionally biased region" description="Low complexity" evidence="3">
    <location>
        <begin position="18"/>
        <end position="27"/>
    </location>
</feature>
<evidence type="ECO:0000313" key="5">
    <source>
        <dbReference type="Proteomes" id="UP000269591"/>
    </source>
</evidence>
<dbReference type="GO" id="GO:0016998">
    <property type="term" value="P:cell wall macromolecule catabolic process"/>
    <property type="evidence" value="ECO:0007669"/>
    <property type="project" value="InterPro"/>
</dbReference>
<evidence type="ECO:0000256" key="1">
    <source>
        <dbReference type="ARBA" id="ARBA00010646"/>
    </source>
</evidence>
<feature type="region of interest" description="Disordered" evidence="3">
    <location>
        <begin position="1"/>
        <end position="51"/>
    </location>
</feature>
<keyword evidence="2" id="KW-0677">Repeat</keyword>
<dbReference type="Pfam" id="PF19127">
    <property type="entry name" value="Choline_bind_3"/>
    <property type="match status" value="1"/>
</dbReference>
<proteinExistence type="inferred from homology"/>
<feature type="non-terminal residue" evidence="4">
    <location>
        <position position="563"/>
    </location>
</feature>
<keyword evidence="5" id="KW-1185">Reference proteome</keyword>
<dbReference type="InterPro" id="IPR002053">
    <property type="entry name" value="Glyco_hydro_25"/>
</dbReference>
<dbReference type="InterPro" id="IPR018337">
    <property type="entry name" value="Cell_wall/Cho-bd_repeat"/>
</dbReference>
<dbReference type="Gene3D" id="2.10.270.10">
    <property type="entry name" value="Cholin Binding"/>
    <property type="match status" value="1"/>
</dbReference>
<gene>
    <name evidence="4" type="ORF">DMP06_01885</name>
</gene>
<protein>
    <recommendedName>
        <fullName evidence="6">Glycoside hydrolase</fullName>
    </recommendedName>
</protein>
<evidence type="ECO:0000313" key="4">
    <source>
        <dbReference type="EMBL" id="RNL41362.1"/>
    </source>
</evidence>
<dbReference type="Pfam" id="PF01473">
    <property type="entry name" value="Choline_bind_1"/>
    <property type="match status" value="6"/>
</dbReference>
<dbReference type="SUPFAM" id="SSF69360">
    <property type="entry name" value="Cell wall binding repeat"/>
    <property type="match status" value="2"/>
</dbReference>
<dbReference type="Proteomes" id="UP000269591">
    <property type="component" value="Unassembled WGS sequence"/>
</dbReference>
<name>A0A3N0B2N3_9ACTN</name>
<dbReference type="Gene3D" id="2.10.270.20">
    <property type="match status" value="2"/>
</dbReference>
<evidence type="ECO:0008006" key="6">
    <source>
        <dbReference type="Google" id="ProtNLM"/>
    </source>
</evidence>
<sequence>MDFSEEGDEVIVEDSSTQGENELSSGSEGEESAAPESQPANDKEEVIEPDDSDEDIDLAQFANSWRFSDGVPANAISAFAKASTVTWSEEDGVYIGSNGMRVEGASAFGIDVSQWNGDIDWSRVKASGVDYAIIRIGYGGDDPSQDDPYFYEYVNGARAAGLDIGVYIYSYGWDAATGRSEAEHVLRLLRSAGLSPSDLAYPVYYDLEQESKSGKGPCGIDDQGNEKLASNSDLLAMTKAFASIIESAGYDVGVYANLNWWNNYLTSSEYNQWDRWVAQYNAQCDYTGEYSMWQCMSNGGVDGISGNIDINFWFGDSLEATGLIQEGSNYKYILDDGSLLINSWKDVEDKRYYFGEDGYAFKWGHQIGGKFYYFNSDCSMFTGLLTWASDGGKSYFGPDGAAVSGWQTVGGSRYYFDPDAWFFRALKWGHDIDGKRYYFDEQSRMVTGWVTWNSDGTRSYFGDDGVALSGWQTVGGKRYYFDPANACHGARWNVQIGGKFYYFNSDCSMFTGLLTWASDGGKSYFGPDGAAVSGWQTVGGSRYYFDPDAWFFRALKWGHDIDG</sequence>
<dbReference type="PROSITE" id="PS51904">
    <property type="entry name" value="GLYCOSYL_HYDROL_F25_2"/>
    <property type="match status" value="1"/>
</dbReference>
<dbReference type="GO" id="GO:0003796">
    <property type="term" value="F:lysozyme activity"/>
    <property type="evidence" value="ECO:0007669"/>
    <property type="project" value="InterPro"/>
</dbReference>
<dbReference type="PANTHER" id="PTHR34135:SF2">
    <property type="entry name" value="LYSOZYME"/>
    <property type="match status" value="1"/>
</dbReference>
<dbReference type="AlphaFoldDB" id="A0A3N0B2N3"/>
<feature type="compositionally biased region" description="Acidic residues" evidence="3">
    <location>
        <begin position="1"/>
        <end position="12"/>
    </location>
</feature>
<evidence type="ECO:0000256" key="2">
    <source>
        <dbReference type="ARBA" id="ARBA00022737"/>
    </source>
</evidence>
<dbReference type="EMBL" id="QIBX01000002">
    <property type="protein sequence ID" value="RNL41362.1"/>
    <property type="molecule type" value="Genomic_DNA"/>
</dbReference>
<reference evidence="5" key="1">
    <citation type="submission" date="2018-05" db="EMBL/GenBank/DDBJ databases">
        <title>Genome Sequencing of selected type strains of the family Eggerthellaceae.</title>
        <authorList>
            <person name="Danylec N."/>
            <person name="Stoll D.A."/>
            <person name="Doetsch A."/>
            <person name="Huch M."/>
        </authorList>
    </citation>
    <scope>NUCLEOTIDE SEQUENCE [LARGE SCALE GENOMIC DNA]</scope>
    <source>
        <strain evidence="5">DSM 24851</strain>
    </source>
</reference>
<organism evidence="4 5">
    <name type="scientific">Slackia equolifaciens</name>
    <dbReference type="NCBI Taxonomy" id="498718"/>
    <lineage>
        <taxon>Bacteria</taxon>
        <taxon>Bacillati</taxon>
        <taxon>Actinomycetota</taxon>
        <taxon>Coriobacteriia</taxon>
        <taxon>Eggerthellales</taxon>
        <taxon>Eggerthellaceae</taxon>
        <taxon>Slackia</taxon>
    </lineage>
</organism>
<comment type="similarity">
    <text evidence="1">Belongs to the glycosyl hydrolase 25 family.</text>
</comment>
<dbReference type="Gene3D" id="3.20.20.80">
    <property type="entry name" value="Glycosidases"/>
    <property type="match status" value="1"/>
</dbReference>
<comment type="caution">
    <text evidence="4">The sequence shown here is derived from an EMBL/GenBank/DDBJ whole genome shotgun (WGS) entry which is preliminary data.</text>
</comment>
<dbReference type="Pfam" id="PF01183">
    <property type="entry name" value="Glyco_hydro_25"/>
    <property type="match status" value="1"/>
</dbReference>
<dbReference type="GO" id="GO:0016052">
    <property type="term" value="P:carbohydrate catabolic process"/>
    <property type="evidence" value="ECO:0007669"/>
    <property type="project" value="TreeGrafter"/>
</dbReference>
<dbReference type="CDD" id="cd06414">
    <property type="entry name" value="GH25_LytC-like"/>
    <property type="match status" value="1"/>
</dbReference>
<dbReference type="SUPFAM" id="SSF51445">
    <property type="entry name" value="(Trans)glycosidases"/>
    <property type="match status" value="1"/>
</dbReference>
<dbReference type="GO" id="GO:0009253">
    <property type="term" value="P:peptidoglycan catabolic process"/>
    <property type="evidence" value="ECO:0007669"/>
    <property type="project" value="InterPro"/>
</dbReference>
<dbReference type="InterPro" id="IPR017853">
    <property type="entry name" value="GH"/>
</dbReference>
<accession>A0A3N0B2N3</accession>
<evidence type="ECO:0000256" key="3">
    <source>
        <dbReference type="SAM" id="MobiDB-lite"/>
    </source>
</evidence>